<sequence length="461" mass="51767">MSAPSPITTVEDLKKKVLTIVTPAFCSGTLPLHRSQGGVFFSKGESSDASLINFADQNLKDTDIAKLVEASQRATFGRGDQDVLDESYRKAWKMDNSQFSPQFDVIHCGVMDIVQEQLLHYEKGGVKLDPRLYKLNVYGPGSFFKPHVDTPRGNDLFATLVIVLPTVHTGGSLLLGKEGKLLDFDSSTLVYHPETKAPQIAFAAFYSDIEHEVTPVETGYRVTLTYNLHLVKTDSLVPREVPAKPLQELVATLMKVMLNPEVLPKGGALGFGLLHKYPVDPQRVDLREFSGALKGNDALVRAACLRLDIKPKVQVVYERTDYNEEYIADFIDDEFGGDDEFGPSLPEIFRSYGAQRVRDPSYRSKSSRSLPILWVTPRMRMMTTDSNFTSYGNEYMVEHVYGDLVLTAELEPLQDRVAWLVTTFPHLKEKYGKRLEEMTEHAGRDEEEEVNEDSDSDMSSH</sequence>
<dbReference type="Gene3D" id="2.60.120.620">
    <property type="entry name" value="q2cbj1_9rhob like domain"/>
    <property type="match status" value="1"/>
</dbReference>
<dbReference type="EMBL" id="SDEE01000463">
    <property type="protein sequence ID" value="RXW16197.1"/>
    <property type="molecule type" value="Genomic_DNA"/>
</dbReference>
<accession>A0A4Q2D9F2</accession>
<dbReference type="OrthoDB" id="27483at2759"/>
<protein>
    <recommendedName>
        <fullName evidence="3">Fe2OG dioxygenase domain-containing protein</fullName>
    </recommendedName>
</protein>
<keyword evidence="1" id="KW-0560">Oxidoreductase</keyword>
<feature type="domain" description="Fe2OG dioxygenase" evidence="3">
    <location>
        <begin position="127"/>
        <end position="230"/>
    </location>
</feature>
<keyword evidence="1" id="KW-0479">Metal-binding</keyword>
<dbReference type="PANTHER" id="PTHR33099:SF14">
    <property type="entry name" value="PROLYL 4-HYDROXYLASE ALPHA SUBUNIT FE(2+) 2OG DIOXYGENASE DOMAIN-CONTAINING PROTEIN"/>
    <property type="match status" value="1"/>
</dbReference>
<dbReference type="PANTHER" id="PTHR33099">
    <property type="entry name" value="FE2OG DIOXYGENASE DOMAIN-CONTAINING PROTEIN"/>
    <property type="match status" value="1"/>
</dbReference>
<evidence type="ECO:0000256" key="2">
    <source>
        <dbReference type="SAM" id="MobiDB-lite"/>
    </source>
</evidence>
<feature type="compositionally biased region" description="Acidic residues" evidence="2">
    <location>
        <begin position="445"/>
        <end position="461"/>
    </location>
</feature>
<evidence type="ECO:0000313" key="4">
    <source>
        <dbReference type="EMBL" id="RXW16197.1"/>
    </source>
</evidence>
<dbReference type="InterPro" id="IPR005123">
    <property type="entry name" value="Oxoglu/Fe-dep_dioxygenase_dom"/>
</dbReference>
<dbReference type="GO" id="GO:0016491">
    <property type="term" value="F:oxidoreductase activity"/>
    <property type="evidence" value="ECO:0007669"/>
    <property type="project" value="UniProtKB-KW"/>
</dbReference>
<dbReference type="Proteomes" id="UP000290288">
    <property type="component" value="Unassembled WGS sequence"/>
</dbReference>
<name>A0A4Q2D9F2_9AGAR</name>
<dbReference type="AlphaFoldDB" id="A0A4Q2D9F2"/>
<comment type="caution">
    <text evidence="4">The sequence shown here is derived from an EMBL/GenBank/DDBJ whole genome shotgun (WGS) entry which is preliminary data.</text>
</comment>
<evidence type="ECO:0000313" key="5">
    <source>
        <dbReference type="Proteomes" id="UP000290288"/>
    </source>
</evidence>
<keyword evidence="5" id="KW-1185">Reference proteome</keyword>
<comment type="similarity">
    <text evidence="1">Belongs to the iron/ascorbate-dependent oxidoreductase family.</text>
</comment>
<keyword evidence="1" id="KW-0408">Iron</keyword>
<dbReference type="PROSITE" id="PS51471">
    <property type="entry name" value="FE2OG_OXY"/>
    <property type="match status" value="1"/>
</dbReference>
<dbReference type="Pfam" id="PF13640">
    <property type="entry name" value="2OG-FeII_Oxy_3"/>
    <property type="match status" value="1"/>
</dbReference>
<reference evidence="4 5" key="1">
    <citation type="submission" date="2019-01" db="EMBL/GenBank/DDBJ databases">
        <title>Draft genome sequence of Psathyrella aberdarensis IHI B618.</title>
        <authorList>
            <person name="Buettner E."/>
            <person name="Kellner H."/>
        </authorList>
    </citation>
    <scope>NUCLEOTIDE SEQUENCE [LARGE SCALE GENOMIC DNA]</scope>
    <source>
        <strain evidence="4 5">IHI B618</strain>
    </source>
</reference>
<proteinExistence type="inferred from homology"/>
<evidence type="ECO:0000259" key="3">
    <source>
        <dbReference type="PROSITE" id="PS51471"/>
    </source>
</evidence>
<evidence type="ECO:0000256" key="1">
    <source>
        <dbReference type="RuleBase" id="RU003682"/>
    </source>
</evidence>
<dbReference type="GO" id="GO:0046872">
    <property type="term" value="F:metal ion binding"/>
    <property type="evidence" value="ECO:0007669"/>
    <property type="project" value="UniProtKB-KW"/>
</dbReference>
<feature type="region of interest" description="Disordered" evidence="2">
    <location>
        <begin position="437"/>
        <end position="461"/>
    </location>
</feature>
<gene>
    <name evidence="4" type="ORF">EST38_g9655</name>
</gene>
<organism evidence="4 5">
    <name type="scientific">Candolleomyces aberdarensis</name>
    <dbReference type="NCBI Taxonomy" id="2316362"/>
    <lineage>
        <taxon>Eukaryota</taxon>
        <taxon>Fungi</taxon>
        <taxon>Dikarya</taxon>
        <taxon>Basidiomycota</taxon>
        <taxon>Agaricomycotina</taxon>
        <taxon>Agaricomycetes</taxon>
        <taxon>Agaricomycetidae</taxon>
        <taxon>Agaricales</taxon>
        <taxon>Agaricineae</taxon>
        <taxon>Psathyrellaceae</taxon>
        <taxon>Candolleomyces</taxon>
    </lineage>
</organism>
<dbReference type="InterPro" id="IPR044862">
    <property type="entry name" value="Pro_4_hyd_alph_FE2OG_OXY"/>
</dbReference>